<reference evidence="1 2" key="1">
    <citation type="journal article" date="2018" name="Sci. Data">
        <title>The draft genome sequence of cork oak.</title>
        <authorList>
            <person name="Ramos A.M."/>
            <person name="Usie A."/>
            <person name="Barbosa P."/>
            <person name="Barros P.M."/>
            <person name="Capote T."/>
            <person name="Chaves I."/>
            <person name="Simoes F."/>
            <person name="Abreu I."/>
            <person name="Carrasquinho I."/>
            <person name="Faro C."/>
            <person name="Guimaraes J.B."/>
            <person name="Mendonca D."/>
            <person name="Nobrega F."/>
            <person name="Rodrigues L."/>
            <person name="Saibo N.J.M."/>
            <person name="Varela M.C."/>
            <person name="Egas C."/>
            <person name="Matos J."/>
            <person name="Miguel C.M."/>
            <person name="Oliveira M.M."/>
            <person name="Ricardo C.P."/>
            <person name="Goncalves S."/>
        </authorList>
    </citation>
    <scope>NUCLEOTIDE SEQUENCE [LARGE SCALE GENOMIC DNA]</scope>
    <source>
        <strain evidence="2">cv. HL8</strain>
    </source>
</reference>
<evidence type="ECO:0000313" key="1">
    <source>
        <dbReference type="EMBL" id="KAK7835596.1"/>
    </source>
</evidence>
<organism evidence="1 2">
    <name type="scientific">Quercus suber</name>
    <name type="common">Cork oak</name>
    <dbReference type="NCBI Taxonomy" id="58331"/>
    <lineage>
        <taxon>Eukaryota</taxon>
        <taxon>Viridiplantae</taxon>
        <taxon>Streptophyta</taxon>
        <taxon>Embryophyta</taxon>
        <taxon>Tracheophyta</taxon>
        <taxon>Spermatophyta</taxon>
        <taxon>Magnoliopsida</taxon>
        <taxon>eudicotyledons</taxon>
        <taxon>Gunneridae</taxon>
        <taxon>Pentapetalae</taxon>
        <taxon>rosids</taxon>
        <taxon>fabids</taxon>
        <taxon>Fagales</taxon>
        <taxon>Fagaceae</taxon>
        <taxon>Quercus</taxon>
    </lineage>
</organism>
<dbReference type="AlphaFoldDB" id="A0AAW0KCQ7"/>
<protein>
    <submittedName>
        <fullName evidence="1">Uncharacterized protein</fullName>
    </submittedName>
</protein>
<dbReference type="EMBL" id="PKMF04000368">
    <property type="protein sequence ID" value="KAK7835596.1"/>
    <property type="molecule type" value="Genomic_DNA"/>
</dbReference>
<name>A0AAW0KCQ7_QUESU</name>
<keyword evidence="2" id="KW-1185">Reference proteome</keyword>
<dbReference type="Proteomes" id="UP000237347">
    <property type="component" value="Unassembled WGS sequence"/>
</dbReference>
<proteinExistence type="predicted"/>
<comment type="caution">
    <text evidence="1">The sequence shown here is derived from an EMBL/GenBank/DDBJ whole genome shotgun (WGS) entry which is preliminary data.</text>
</comment>
<evidence type="ECO:0000313" key="2">
    <source>
        <dbReference type="Proteomes" id="UP000237347"/>
    </source>
</evidence>
<sequence>MHERAVSTRFMASMKVVENGNKIEYGTSIENTMNHRHFGVRTTCSCRLLYKGPLALVASKWFSPFLNKVIYQHLFVVNYLELSENDFNSAKP</sequence>
<gene>
    <name evidence="1" type="ORF">CFP56_023371</name>
</gene>
<accession>A0AAW0KCQ7</accession>